<dbReference type="GO" id="GO:0005524">
    <property type="term" value="F:ATP binding"/>
    <property type="evidence" value="ECO:0007669"/>
    <property type="project" value="UniProtKB-KW"/>
</dbReference>
<feature type="domain" description="Endonuclease GajA/Old nuclease/RecF-like AAA" evidence="1">
    <location>
        <begin position="3"/>
        <end position="400"/>
    </location>
</feature>
<evidence type="ECO:0000313" key="3">
    <source>
        <dbReference type="Proteomes" id="UP000887320"/>
    </source>
</evidence>
<proteinExistence type="predicted"/>
<keyword evidence="2" id="KW-0547">Nucleotide-binding</keyword>
<accession>A0A8X8GM35</accession>
<dbReference type="SUPFAM" id="SSF52540">
    <property type="entry name" value="P-loop containing nucleoside triphosphate hydrolases"/>
    <property type="match status" value="1"/>
</dbReference>
<comment type="caution">
    <text evidence="2">The sequence shown here is derived from an EMBL/GenBank/DDBJ whole genome shotgun (WGS) entry which is preliminary data.</text>
</comment>
<dbReference type="PANTHER" id="PTHR43581:SF2">
    <property type="entry name" value="EXCINUCLEASE ATPASE SUBUNIT"/>
    <property type="match status" value="1"/>
</dbReference>
<sequence>MFKIKSVNIDGFWHRMKGDCTFYDDVNIIIGHNGTGKTTFMNILHSVLMVDMKGLAEDNFEKVEIVLKDKNRIKTIKVSKMPDTDFRGFLIFEYQISNSKYRIRTFSDDITYSPNVKRRFEEESESIRDELKNIVSISSLSVYRLRNSSDFEIRDKTGRHIVSAVDFKLSELLQGLTQYQLELTQQVNTISSKLQKDVLASILYTGRQQFSNHILASFDGDTERDNLTSAFKQLKAFDNSLKGKINEHVKAVDSAITALKTSDTSELDYSALDALFRSRVVVQLSLQAESEISKIFAHLNLFIETLSKFILNKSFELKDGSLNITNENESIKFNRLSSGEKQLLILFIETLLQRNANNIFLTDEPELSLHIEWQRKIIPAIQKLNPNAQIIAATHSPEVAAKYRKNIISMSKIIHG</sequence>
<organism evidence="2 3">
    <name type="scientific">Acinetobacter guillouiae</name>
    <name type="common">Acinetobacter genomosp. 11</name>
    <dbReference type="NCBI Taxonomy" id="106649"/>
    <lineage>
        <taxon>Bacteria</taxon>
        <taxon>Pseudomonadati</taxon>
        <taxon>Pseudomonadota</taxon>
        <taxon>Gammaproteobacteria</taxon>
        <taxon>Moraxellales</taxon>
        <taxon>Moraxellaceae</taxon>
        <taxon>Acinetobacter</taxon>
    </lineage>
</organism>
<dbReference type="EMBL" id="JAHWXT010000006">
    <property type="protein sequence ID" value="MCF0265999.1"/>
    <property type="molecule type" value="Genomic_DNA"/>
</dbReference>
<evidence type="ECO:0000313" key="2">
    <source>
        <dbReference type="EMBL" id="MCF0265999.1"/>
    </source>
</evidence>
<dbReference type="Proteomes" id="UP000887320">
    <property type="component" value="Unassembled WGS sequence"/>
</dbReference>
<protein>
    <submittedName>
        <fullName evidence="2">ATP-binding protein</fullName>
    </submittedName>
</protein>
<dbReference type="RefSeq" id="WP_234623960.1">
    <property type="nucleotide sequence ID" value="NZ_JAHWXT010000006.1"/>
</dbReference>
<name>A0A8X8GM35_ACIGI</name>
<gene>
    <name evidence="2" type="ORF">KW868_16245</name>
</gene>
<keyword evidence="2" id="KW-0067">ATP-binding</keyword>
<dbReference type="CDD" id="cd00267">
    <property type="entry name" value="ABC_ATPase"/>
    <property type="match status" value="1"/>
</dbReference>
<evidence type="ECO:0000259" key="1">
    <source>
        <dbReference type="Pfam" id="PF13175"/>
    </source>
</evidence>
<dbReference type="InterPro" id="IPR027417">
    <property type="entry name" value="P-loop_NTPase"/>
</dbReference>
<dbReference type="InterPro" id="IPR041685">
    <property type="entry name" value="AAA_GajA/Old/RecF-like"/>
</dbReference>
<dbReference type="InterPro" id="IPR051396">
    <property type="entry name" value="Bact_Antivir_Def_Nuclease"/>
</dbReference>
<reference evidence="2" key="1">
    <citation type="submission" date="2021-07" db="EMBL/GenBank/DDBJ databases">
        <authorList>
            <person name="Fernandez M."/>
            <person name="Pereira P."/>
            <person name="Torres Tejerizo G.A."/>
            <person name="Gonzalez P."/>
            <person name="Agostini E."/>
        </authorList>
    </citation>
    <scope>NUCLEOTIDE SEQUENCE</scope>
    <source>
        <strain evidence="2">SFC 500-1A</strain>
    </source>
</reference>
<dbReference type="AlphaFoldDB" id="A0A8X8GM35"/>
<dbReference type="Pfam" id="PF13175">
    <property type="entry name" value="AAA_15"/>
    <property type="match status" value="1"/>
</dbReference>
<dbReference type="Gene3D" id="3.40.50.300">
    <property type="entry name" value="P-loop containing nucleotide triphosphate hydrolases"/>
    <property type="match status" value="1"/>
</dbReference>
<dbReference type="PANTHER" id="PTHR43581">
    <property type="entry name" value="ATP/GTP PHOSPHATASE"/>
    <property type="match status" value="1"/>
</dbReference>